<dbReference type="Pfam" id="PF26640">
    <property type="entry name" value="DUF8212"/>
    <property type="match status" value="1"/>
</dbReference>
<dbReference type="InterPro" id="IPR058525">
    <property type="entry name" value="DUF8212"/>
</dbReference>
<evidence type="ECO:0000313" key="3">
    <source>
        <dbReference type="EMBL" id="KAF6830482.1"/>
    </source>
</evidence>
<dbReference type="EMBL" id="WIGM01000283">
    <property type="protein sequence ID" value="KAF6830482.1"/>
    <property type="molecule type" value="Genomic_DNA"/>
</dbReference>
<name>A0A8H6KFF1_9PEZI</name>
<evidence type="ECO:0000313" key="4">
    <source>
        <dbReference type="Proteomes" id="UP000639643"/>
    </source>
</evidence>
<accession>A0A8H6KFF1</accession>
<dbReference type="AlphaFoldDB" id="A0A8H6KFF1"/>
<comment type="caution">
    <text evidence="3">The sequence shown here is derived from an EMBL/GenBank/DDBJ whole genome shotgun (WGS) entry which is preliminary data.</text>
</comment>
<feature type="domain" description="DUF8212" evidence="2">
    <location>
        <begin position="225"/>
        <end position="252"/>
    </location>
</feature>
<evidence type="ECO:0000259" key="1">
    <source>
        <dbReference type="Pfam" id="PF06985"/>
    </source>
</evidence>
<keyword evidence="4" id="KW-1185">Reference proteome</keyword>
<dbReference type="PANTHER" id="PTHR10622:SF10">
    <property type="entry name" value="HET DOMAIN-CONTAINING PROTEIN"/>
    <property type="match status" value="1"/>
</dbReference>
<reference evidence="3" key="1">
    <citation type="journal article" date="2020" name="Phytopathology">
        <title>Genome Sequence Resources of Colletotrichum truncatum, C. plurivorum, C. musicola, and C. sojae: Four Species Pathogenic to Soybean (Glycine max).</title>
        <authorList>
            <person name="Rogerio F."/>
            <person name="Boufleur T.R."/>
            <person name="Ciampi-Guillardi M."/>
            <person name="Sukno S.A."/>
            <person name="Thon M.R."/>
            <person name="Massola Junior N.S."/>
            <person name="Baroncelli R."/>
        </authorList>
    </citation>
    <scope>NUCLEOTIDE SEQUENCE</scope>
    <source>
        <strain evidence="3">LFN0074</strain>
    </source>
</reference>
<dbReference type="Pfam" id="PF06985">
    <property type="entry name" value="HET"/>
    <property type="match status" value="1"/>
</dbReference>
<feature type="domain" description="Heterokaryon incompatibility" evidence="1">
    <location>
        <begin position="21"/>
        <end position="114"/>
    </location>
</feature>
<evidence type="ECO:0000259" key="2">
    <source>
        <dbReference type="Pfam" id="PF26640"/>
    </source>
</evidence>
<dbReference type="Proteomes" id="UP000639643">
    <property type="component" value="Unassembled WGS sequence"/>
</dbReference>
<gene>
    <name evidence="3" type="ORF">CMUS01_07719</name>
</gene>
<dbReference type="InterPro" id="IPR010730">
    <property type="entry name" value="HET"/>
</dbReference>
<dbReference type="OrthoDB" id="20872at2759"/>
<sequence>MRLINTSKLELTEFLVDVPPYAILSHTWSKDEVLFRDFASTRDEKPPSPKAGWKKVLAACELARILDHEWIWIDTCCIDKSSSAELSEAINSMFKWYRDATDCIAYLSDVSAHNDPSLYTDLTHSRWFTRGWTLQELLAPVRLNFYSAEWISLGSRARLAAAIEERTQIDAGFLQDWRVNVSAASVAERMCWASKRKTTRPEDLAYCLLGIFDVNIPLIYGEGARAFKRLQEAILRQTDDQSIFAWGSLPNEGWPPALSASQVNRPLLADSPSRFAGSGDVVPFAIPGFRAGLRLEHDGIVVSTPLWKPGRSARVEGRGGAADSLFLAPLRCRRKKDFFDCIAICLRGTAGGNEHGQKHAEKNLQRGSSPWDSCYRLSEHFFLAPRTAWRTASLCEAFVHFDPPPLLQTLAGLGNPDLLLDRGCVIRSLPPAYEATRVYSASRGYREEMPVLFPYTSAIPGAHGLAEPVIVRLQTGTYSNSWQYWRTTQYEWSLDRREPDVALVLQFQYLSVQVENRPLFPSQPGWMVNRVVMIPEGATLEDVATGFRPCTGATGQ</sequence>
<dbReference type="PANTHER" id="PTHR10622">
    <property type="entry name" value="HET DOMAIN-CONTAINING PROTEIN"/>
    <property type="match status" value="1"/>
</dbReference>
<protein>
    <submittedName>
        <fullName evidence="3">Heterokaryon incompatibility protein</fullName>
    </submittedName>
</protein>
<organism evidence="3 4">
    <name type="scientific">Colletotrichum musicola</name>
    <dbReference type="NCBI Taxonomy" id="2175873"/>
    <lineage>
        <taxon>Eukaryota</taxon>
        <taxon>Fungi</taxon>
        <taxon>Dikarya</taxon>
        <taxon>Ascomycota</taxon>
        <taxon>Pezizomycotina</taxon>
        <taxon>Sordariomycetes</taxon>
        <taxon>Hypocreomycetidae</taxon>
        <taxon>Glomerellales</taxon>
        <taxon>Glomerellaceae</taxon>
        <taxon>Colletotrichum</taxon>
        <taxon>Colletotrichum orchidearum species complex</taxon>
    </lineage>
</organism>
<proteinExistence type="predicted"/>